<feature type="chain" id="PRO_5034384592" description="Endoglucanase" evidence="9">
    <location>
        <begin position="21"/>
        <end position="602"/>
    </location>
</feature>
<dbReference type="InterPro" id="IPR012341">
    <property type="entry name" value="6hp_glycosidase-like_sf"/>
</dbReference>
<evidence type="ECO:0000256" key="1">
    <source>
        <dbReference type="ARBA" id="ARBA00000966"/>
    </source>
</evidence>
<keyword evidence="13" id="KW-1185">Reference proteome</keyword>
<evidence type="ECO:0000256" key="2">
    <source>
        <dbReference type="ARBA" id="ARBA00007072"/>
    </source>
</evidence>
<comment type="caution">
    <text evidence="12">The sequence shown here is derived from an EMBL/GenBank/DDBJ whole genome shotgun (WGS) entry which is preliminary data.</text>
</comment>
<evidence type="ECO:0000313" key="13">
    <source>
        <dbReference type="Proteomes" id="UP000613177"/>
    </source>
</evidence>
<evidence type="ECO:0000256" key="8">
    <source>
        <dbReference type="PROSITE-ProRule" id="PRU10060"/>
    </source>
</evidence>
<evidence type="ECO:0000256" key="6">
    <source>
        <dbReference type="ARBA" id="ARBA00023295"/>
    </source>
</evidence>
<dbReference type="AlphaFoldDB" id="A0A8H7ST76"/>
<evidence type="ECO:0000256" key="9">
    <source>
        <dbReference type="RuleBase" id="RU361166"/>
    </source>
</evidence>
<keyword evidence="4 9" id="KW-0136">Cellulose degradation</keyword>
<dbReference type="GO" id="GO:0030245">
    <property type="term" value="P:cellulose catabolic process"/>
    <property type="evidence" value="ECO:0007669"/>
    <property type="project" value="UniProtKB-KW"/>
</dbReference>
<evidence type="ECO:0000256" key="5">
    <source>
        <dbReference type="ARBA" id="ARBA00023277"/>
    </source>
</evidence>
<accession>A0A8H7ST76</accession>
<keyword evidence="6 8" id="KW-0326">Glycosidase</keyword>
<organism evidence="12 13">
    <name type="scientific">Thamnidium elegans</name>
    <dbReference type="NCBI Taxonomy" id="101142"/>
    <lineage>
        <taxon>Eukaryota</taxon>
        <taxon>Fungi</taxon>
        <taxon>Fungi incertae sedis</taxon>
        <taxon>Mucoromycota</taxon>
        <taxon>Mucoromycotina</taxon>
        <taxon>Mucoromycetes</taxon>
        <taxon>Mucorales</taxon>
        <taxon>Mucorineae</taxon>
        <taxon>Mucoraceae</taxon>
        <taxon>Thamnidium</taxon>
    </lineage>
</organism>
<dbReference type="Gene3D" id="1.50.10.10">
    <property type="match status" value="1"/>
</dbReference>
<feature type="active site" evidence="8">
    <location>
        <position position="477"/>
    </location>
</feature>
<dbReference type="Pfam" id="PF00759">
    <property type="entry name" value="Glyco_hydro_9"/>
    <property type="match status" value="1"/>
</dbReference>
<dbReference type="EC" id="3.2.1.4" evidence="9"/>
<evidence type="ECO:0000256" key="4">
    <source>
        <dbReference type="ARBA" id="ARBA00023001"/>
    </source>
</evidence>
<keyword evidence="10" id="KW-0472">Membrane</keyword>
<dbReference type="Proteomes" id="UP000613177">
    <property type="component" value="Unassembled WGS sequence"/>
</dbReference>
<dbReference type="PANTHER" id="PTHR22298">
    <property type="entry name" value="ENDO-1,4-BETA-GLUCANASE"/>
    <property type="match status" value="1"/>
</dbReference>
<keyword evidence="10" id="KW-0812">Transmembrane</keyword>
<evidence type="ECO:0000256" key="7">
    <source>
        <dbReference type="ARBA" id="ARBA00023326"/>
    </source>
</evidence>
<evidence type="ECO:0000259" key="11">
    <source>
        <dbReference type="Pfam" id="PF00759"/>
    </source>
</evidence>
<comment type="similarity">
    <text evidence="2 8 9">Belongs to the glycosyl hydrolase 9 (cellulase E) family.</text>
</comment>
<dbReference type="GO" id="GO:0008810">
    <property type="term" value="F:cellulase activity"/>
    <property type="evidence" value="ECO:0007669"/>
    <property type="project" value="UniProtKB-EC"/>
</dbReference>
<keyword evidence="9" id="KW-0732">Signal</keyword>
<feature type="transmembrane region" description="Helical" evidence="10">
    <location>
        <begin position="535"/>
        <end position="558"/>
    </location>
</feature>
<gene>
    <name evidence="12" type="ORF">INT48_009442</name>
</gene>
<dbReference type="InterPro" id="IPR033126">
    <property type="entry name" value="Glyco_hydro_9_Asp/Glu_AS"/>
</dbReference>
<keyword evidence="7 8" id="KW-0624">Polysaccharide degradation</keyword>
<feature type="domain" description="Glycoside hydrolase family 9" evidence="11">
    <location>
        <begin position="39"/>
        <end position="499"/>
    </location>
</feature>
<evidence type="ECO:0000313" key="12">
    <source>
        <dbReference type="EMBL" id="KAG2233698.1"/>
    </source>
</evidence>
<proteinExistence type="inferred from homology"/>
<evidence type="ECO:0000256" key="3">
    <source>
        <dbReference type="ARBA" id="ARBA00022801"/>
    </source>
</evidence>
<name>A0A8H7ST76_9FUNG</name>
<protein>
    <recommendedName>
        <fullName evidence="9">Endoglucanase</fullName>
        <ecNumber evidence="9">3.2.1.4</ecNumber>
    </recommendedName>
</protein>
<dbReference type="InterPro" id="IPR008928">
    <property type="entry name" value="6-hairpin_glycosidase_sf"/>
</dbReference>
<dbReference type="PROSITE" id="PS00698">
    <property type="entry name" value="GH9_3"/>
    <property type="match status" value="1"/>
</dbReference>
<feature type="signal peptide" evidence="9">
    <location>
        <begin position="1"/>
        <end position="20"/>
    </location>
</feature>
<keyword evidence="5 8" id="KW-0119">Carbohydrate metabolism</keyword>
<comment type="catalytic activity">
    <reaction evidence="1 9">
        <text>Endohydrolysis of (1-&gt;4)-beta-D-glucosidic linkages in cellulose, lichenin and cereal beta-D-glucans.</text>
        <dbReference type="EC" id="3.2.1.4"/>
    </reaction>
</comment>
<feature type="active site" evidence="8">
    <location>
        <position position="486"/>
    </location>
</feature>
<keyword evidence="3 8" id="KW-0378">Hydrolase</keyword>
<keyword evidence="10" id="KW-1133">Transmembrane helix</keyword>
<dbReference type="SUPFAM" id="SSF48208">
    <property type="entry name" value="Six-hairpin glycosidases"/>
    <property type="match status" value="1"/>
</dbReference>
<sequence>MFSTTIFIVAAISYFRITDALTFHERALSPTVQIPSPEYVKLLNHSILFYEAQRSGKLPSDNRVPWRHDSALQDGLIINNDLTGGYYDAGNYLKFTFPLSYTIFMLSWGGADYIEGYQLANQTNYLRNQIKWATDWLIKAHPHPSTLFVQVGDLGVDNNYFGPDSNIPIPRPCFQINETNFGTDAASMAATAFASASHFFNQLAQSKAGNQEDSKYAETLLMHATQLYNSSHNIFPYSRYQTSVHAVEDAYASTDYMDDLILSGVAMYRATRNITYLDQSLELYKATAGISSHSEPLGWDNKWGALYVLFAELMLDSPDHSEALERRIDAENYLDNIVSGITVNKTNGGLLFWDFFSNSNSNQNAMSASHLLLSYSAKVLRPLSEKSSDKDTMLTKIKRYEGKLFIHQLDYIFGKNPINQNYVVGELPNSPKYPHSASASGFKTLNEAIKNPSDLSQAHIIYGAMVGGPSKNDSFSDILLDWTQAEVALDYNAPYQNVLAYQVMFNPKSPFYVSDIVDSNNQDEKPKTVSSPVPLWGIVLAVVLPVLIFISLFTFLLIRRRNQKDTEKEQSSSRNNIDQEERTIRQLGVDEFRSSGSTLVVI</sequence>
<evidence type="ECO:0000256" key="10">
    <source>
        <dbReference type="SAM" id="Phobius"/>
    </source>
</evidence>
<dbReference type="InterPro" id="IPR001701">
    <property type="entry name" value="Glyco_hydro_9"/>
</dbReference>
<dbReference type="EMBL" id="JAEPRE010000072">
    <property type="protein sequence ID" value="KAG2233698.1"/>
    <property type="molecule type" value="Genomic_DNA"/>
</dbReference>
<reference evidence="12" key="1">
    <citation type="submission" date="2021-01" db="EMBL/GenBank/DDBJ databases">
        <title>Metabolic potential, ecology and presence of endohyphal bacteria is reflected in genomic diversity of Mucoromycotina.</title>
        <authorList>
            <person name="Muszewska A."/>
            <person name="Okrasinska A."/>
            <person name="Steczkiewicz K."/>
            <person name="Drgas O."/>
            <person name="Orlowska M."/>
            <person name="Perlinska-Lenart U."/>
            <person name="Aleksandrzak-Piekarczyk T."/>
            <person name="Szatraj K."/>
            <person name="Zielenkiewicz U."/>
            <person name="Pilsyk S."/>
            <person name="Malc E."/>
            <person name="Mieczkowski P."/>
            <person name="Kruszewska J.S."/>
            <person name="Biernat P."/>
            <person name="Pawlowska J."/>
        </authorList>
    </citation>
    <scope>NUCLEOTIDE SEQUENCE</scope>
    <source>
        <strain evidence="12">WA0000018081</strain>
    </source>
</reference>